<organism evidence="1 2">
    <name type="scientific">Rufibacter immobilis</name>
    <dbReference type="NCBI Taxonomy" id="1348778"/>
    <lineage>
        <taxon>Bacteria</taxon>
        <taxon>Pseudomonadati</taxon>
        <taxon>Bacteroidota</taxon>
        <taxon>Cytophagia</taxon>
        <taxon>Cytophagales</taxon>
        <taxon>Hymenobacteraceae</taxon>
        <taxon>Rufibacter</taxon>
    </lineage>
</organism>
<dbReference type="Proteomes" id="UP000271010">
    <property type="component" value="Unassembled WGS sequence"/>
</dbReference>
<keyword evidence="2" id="KW-1185">Reference proteome</keyword>
<protein>
    <submittedName>
        <fullName evidence="1">Uncharacterized protein</fullName>
    </submittedName>
</protein>
<gene>
    <name evidence="1" type="ORF">EFA69_19850</name>
</gene>
<sequence length="94" mass="10497">MVTALWLVAVLSGPVHGILVNHHSRPSDKTKTVVAVYDHCLLCHFQAEGAVPVLPWSITQWKVPEPQWLVYRITSPTPKTESGIFLRGPPKKFS</sequence>
<dbReference type="AlphaFoldDB" id="A0A3M9MS42"/>
<dbReference type="EMBL" id="RJJE01000017">
    <property type="protein sequence ID" value="RNI28309.1"/>
    <property type="molecule type" value="Genomic_DNA"/>
</dbReference>
<proteinExistence type="predicted"/>
<reference evidence="1 2" key="1">
    <citation type="submission" date="2018-11" db="EMBL/GenBank/DDBJ databases">
        <title>Rufibacter latericius sp. nov., isolated from water in Baiyang Lake.</title>
        <authorList>
            <person name="Yang Y."/>
        </authorList>
    </citation>
    <scope>NUCLEOTIDE SEQUENCE [LARGE SCALE GENOMIC DNA]</scope>
    <source>
        <strain evidence="1 2">MCC P1</strain>
    </source>
</reference>
<evidence type="ECO:0000313" key="2">
    <source>
        <dbReference type="Proteomes" id="UP000271010"/>
    </source>
</evidence>
<comment type="caution">
    <text evidence="1">The sequence shown here is derived from an EMBL/GenBank/DDBJ whole genome shotgun (WGS) entry which is preliminary data.</text>
</comment>
<evidence type="ECO:0000313" key="1">
    <source>
        <dbReference type="EMBL" id="RNI28309.1"/>
    </source>
</evidence>
<accession>A0A3M9MS42</accession>
<name>A0A3M9MS42_9BACT</name>